<keyword evidence="18" id="KW-1133">Transmembrane helix</keyword>
<dbReference type="AlphaFoldDB" id="A0AAD7XHB1"/>
<dbReference type="InterPro" id="IPR027417">
    <property type="entry name" value="P-loop_NTPase"/>
</dbReference>
<keyword evidence="20" id="KW-1185">Reference proteome</keyword>
<dbReference type="EC" id="2.7.4.2" evidence="3"/>
<dbReference type="Pfam" id="PF04275">
    <property type="entry name" value="P-mevalo_kinase"/>
    <property type="match status" value="1"/>
</dbReference>
<evidence type="ECO:0000256" key="4">
    <source>
        <dbReference type="ARBA" id="ARBA00022490"/>
    </source>
</evidence>
<evidence type="ECO:0000256" key="11">
    <source>
        <dbReference type="ARBA" id="ARBA00022840"/>
    </source>
</evidence>
<evidence type="ECO:0000256" key="15">
    <source>
        <dbReference type="ARBA" id="ARBA00023166"/>
    </source>
</evidence>
<keyword evidence="12" id="KW-0752">Steroid biosynthesis</keyword>
<feature type="transmembrane region" description="Helical" evidence="18">
    <location>
        <begin position="6"/>
        <end position="24"/>
    </location>
</feature>
<accession>A0AAD7XHB1</accession>
<evidence type="ECO:0000256" key="14">
    <source>
        <dbReference type="ARBA" id="ARBA00023098"/>
    </source>
</evidence>
<keyword evidence="11" id="KW-0067">ATP-binding</keyword>
<evidence type="ECO:0000256" key="13">
    <source>
        <dbReference type="ARBA" id="ARBA00023011"/>
    </source>
</evidence>
<keyword evidence="8" id="KW-0547">Nucleotide-binding</keyword>
<keyword evidence="4" id="KW-0963">Cytoplasm</keyword>
<evidence type="ECO:0000313" key="19">
    <source>
        <dbReference type="EMBL" id="KAJ8598184.1"/>
    </source>
</evidence>
<evidence type="ECO:0000256" key="18">
    <source>
        <dbReference type="SAM" id="Phobius"/>
    </source>
</evidence>
<comment type="pathway">
    <text evidence="2">Isoprenoid biosynthesis; isopentenyl diphosphate biosynthesis via mevalonate pathway; isopentenyl diphosphate from (R)-mevalonate: step 2/3.</text>
</comment>
<keyword evidence="18" id="KW-0812">Transmembrane</keyword>
<evidence type="ECO:0000256" key="7">
    <source>
        <dbReference type="ARBA" id="ARBA00022679"/>
    </source>
</evidence>
<evidence type="ECO:0000256" key="3">
    <source>
        <dbReference type="ARBA" id="ARBA00012958"/>
    </source>
</evidence>
<sequence length="240" mass="26637">MRVVVSLSVAATSLAAVVSYFLLIRRRRRQRPVRVVIVFSGKRKSGKDFCSDALLARFAHGLAEIGRLSGPLKHAYASEHGLDYGELLAATDYKERYRRDMISWGEERRTADPGYFASLVLAAARAPILIVSDARRATDVAFFKERVPTVISVRVVACTPSAMLLLLLLRSRYAASLRSDETRGARGWHFVEGIDDAESECGLDGYQGWDFVVVNEPDRKAKTDAMLAAIVREASVGCYY</sequence>
<comment type="caution">
    <text evidence="19">The sequence shown here is derived from an EMBL/GenBank/DDBJ whole genome shotgun (WGS) entry which is preliminary data.</text>
</comment>
<dbReference type="GO" id="GO:0005524">
    <property type="term" value="F:ATP binding"/>
    <property type="evidence" value="ECO:0007669"/>
    <property type="project" value="UniProtKB-KW"/>
</dbReference>
<keyword evidence="6" id="KW-0153">Cholesterol metabolism</keyword>
<reference evidence="19" key="1">
    <citation type="submission" date="2023-01" db="EMBL/GenBank/DDBJ databases">
        <title>Metagenome sequencing of chrysophaentin producing Chrysophaeum taylorii.</title>
        <authorList>
            <person name="Davison J."/>
            <person name="Bewley C."/>
        </authorList>
    </citation>
    <scope>NUCLEOTIDE SEQUENCE</scope>
    <source>
        <strain evidence="19">NIES-1699</strain>
    </source>
</reference>
<dbReference type="GO" id="GO:0004631">
    <property type="term" value="F:phosphomevalonate kinase activity"/>
    <property type="evidence" value="ECO:0007669"/>
    <property type="project" value="UniProtKB-EC"/>
</dbReference>
<keyword evidence="15" id="KW-1207">Sterol metabolism</keyword>
<keyword evidence="9" id="KW-0418">Kinase</keyword>
<protein>
    <recommendedName>
        <fullName evidence="17">Phosphomevalonate kinase</fullName>
        <ecNumber evidence="3">2.7.4.2</ecNumber>
    </recommendedName>
</protein>
<feature type="transmembrane region" description="Helical" evidence="18">
    <location>
        <begin position="151"/>
        <end position="169"/>
    </location>
</feature>
<gene>
    <name evidence="19" type="ORF">CTAYLR_007381</name>
</gene>
<evidence type="ECO:0000256" key="16">
    <source>
        <dbReference type="ARBA" id="ARBA00023221"/>
    </source>
</evidence>
<keyword evidence="18" id="KW-0472">Membrane</keyword>
<dbReference type="Proteomes" id="UP001230188">
    <property type="component" value="Unassembled WGS sequence"/>
</dbReference>
<dbReference type="EMBL" id="JAQMWT010000685">
    <property type="protein sequence ID" value="KAJ8598184.1"/>
    <property type="molecule type" value="Genomic_DNA"/>
</dbReference>
<evidence type="ECO:0000256" key="9">
    <source>
        <dbReference type="ARBA" id="ARBA00022777"/>
    </source>
</evidence>
<proteinExistence type="predicted"/>
<evidence type="ECO:0000256" key="17">
    <source>
        <dbReference type="ARBA" id="ARBA00034549"/>
    </source>
</evidence>
<dbReference type="PANTHER" id="PTHR13101">
    <property type="entry name" value="PHOSPHOMEVALONATE KINASE"/>
    <property type="match status" value="1"/>
</dbReference>
<name>A0AAD7XHB1_9STRA</name>
<comment type="subcellular location">
    <subcellularLocation>
        <location evidence="1">Cytoplasm</location>
        <location evidence="1">Cytosol</location>
    </subcellularLocation>
</comment>
<dbReference type="Gene3D" id="3.40.50.300">
    <property type="entry name" value="P-loop containing nucleotide triphosphate hydrolases"/>
    <property type="match status" value="2"/>
</dbReference>
<keyword evidence="7" id="KW-0808">Transferase</keyword>
<evidence type="ECO:0000256" key="6">
    <source>
        <dbReference type="ARBA" id="ARBA00022548"/>
    </source>
</evidence>
<keyword evidence="16" id="KW-0753">Steroid metabolism</keyword>
<evidence type="ECO:0000313" key="20">
    <source>
        <dbReference type="Proteomes" id="UP001230188"/>
    </source>
</evidence>
<evidence type="ECO:0000256" key="8">
    <source>
        <dbReference type="ARBA" id="ARBA00022741"/>
    </source>
</evidence>
<evidence type="ECO:0000256" key="12">
    <source>
        <dbReference type="ARBA" id="ARBA00022955"/>
    </source>
</evidence>
<evidence type="ECO:0000256" key="2">
    <source>
        <dbReference type="ARBA" id="ARBA00005017"/>
    </source>
</evidence>
<feature type="transmembrane region" description="Helical" evidence="18">
    <location>
        <begin position="114"/>
        <end position="131"/>
    </location>
</feature>
<evidence type="ECO:0000256" key="1">
    <source>
        <dbReference type="ARBA" id="ARBA00004514"/>
    </source>
</evidence>
<dbReference type="GO" id="GO:0005829">
    <property type="term" value="C:cytosol"/>
    <property type="evidence" value="ECO:0007669"/>
    <property type="project" value="UniProtKB-SubCell"/>
</dbReference>
<dbReference type="GO" id="GO:0019287">
    <property type="term" value="P:isopentenyl diphosphate biosynthetic process, mevalonate pathway"/>
    <property type="evidence" value="ECO:0007669"/>
    <property type="project" value="TreeGrafter"/>
</dbReference>
<evidence type="ECO:0000256" key="5">
    <source>
        <dbReference type="ARBA" id="ARBA00022516"/>
    </source>
</evidence>
<evidence type="ECO:0000256" key="10">
    <source>
        <dbReference type="ARBA" id="ARBA00022778"/>
    </source>
</evidence>
<keyword evidence="10" id="KW-0152">Cholesterol biosynthesis</keyword>
<dbReference type="PANTHER" id="PTHR13101:SF1">
    <property type="entry name" value="PHOSPHOMEVALONATE KINASE"/>
    <property type="match status" value="1"/>
</dbReference>
<organism evidence="19 20">
    <name type="scientific">Chrysophaeum taylorii</name>
    <dbReference type="NCBI Taxonomy" id="2483200"/>
    <lineage>
        <taxon>Eukaryota</taxon>
        <taxon>Sar</taxon>
        <taxon>Stramenopiles</taxon>
        <taxon>Ochrophyta</taxon>
        <taxon>Pelagophyceae</taxon>
        <taxon>Pelagomonadales</taxon>
        <taxon>Pelagomonadaceae</taxon>
        <taxon>Chrysophaeum</taxon>
    </lineage>
</organism>
<dbReference type="InterPro" id="IPR005919">
    <property type="entry name" value="Pmev_kin_anim"/>
</dbReference>
<dbReference type="GO" id="GO:0006695">
    <property type="term" value="P:cholesterol biosynthetic process"/>
    <property type="evidence" value="ECO:0007669"/>
    <property type="project" value="UniProtKB-KW"/>
</dbReference>
<keyword evidence="14" id="KW-0443">Lipid metabolism</keyword>
<keyword evidence="5" id="KW-0444">Lipid biosynthesis</keyword>
<keyword evidence="13" id="KW-0756">Sterol biosynthesis</keyword>